<reference evidence="2" key="1">
    <citation type="submission" date="2022-11" db="UniProtKB">
        <authorList>
            <consortium name="WormBaseParasite"/>
        </authorList>
    </citation>
    <scope>IDENTIFICATION</scope>
</reference>
<evidence type="ECO:0000313" key="2">
    <source>
        <dbReference type="WBParaSite" id="PS1159_v2.g21445.t1"/>
    </source>
</evidence>
<sequence>MKLKELNDAKVEFIVEECFKINEIQLKTNQLKTNDSKHSNPSISNGNDEIKTKEMKTLVSMKKFNVELQFSCESKK</sequence>
<protein>
    <submittedName>
        <fullName evidence="2">Uncharacterized protein</fullName>
    </submittedName>
</protein>
<accession>A0AC35FW96</accession>
<dbReference type="Proteomes" id="UP000887580">
    <property type="component" value="Unplaced"/>
</dbReference>
<dbReference type="WBParaSite" id="PS1159_v2.g21445.t1">
    <property type="protein sequence ID" value="PS1159_v2.g21445.t1"/>
    <property type="gene ID" value="PS1159_v2.g21445"/>
</dbReference>
<evidence type="ECO:0000313" key="1">
    <source>
        <dbReference type="Proteomes" id="UP000887580"/>
    </source>
</evidence>
<name>A0AC35FW96_9BILA</name>
<proteinExistence type="predicted"/>
<organism evidence="1 2">
    <name type="scientific">Panagrolaimus sp. PS1159</name>
    <dbReference type="NCBI Taxonomy" id="55785"/>
    <lineage>
        <taxon>Eukaryota</taxon>
        <taxon>Metazoa</taxon>
        <taxon>Ecdysozoa</taxon>
        <taxon>Nematoda</taxon>
        <taxon>Chromadorea</taxon>
        <taxon>Rhabditida</taxon>
        <taxon>Tylenchina</taxon>
        <taxon>Panagrolaimomorpha</taxon>
        <taxon>Panagrolaimoidea</taxon>
        <taxon>Panagrolaimidae</taxon>
        <taxon>Panagrolaimus</taxon>
    </lineage>
</organism>